<dbReference type="InterPro" id="IPR021109">
    <property type="entry name" value="Peptidase_aspartic_dom_sf"/>
</dbReference>
<keyword evidence="10" id="KW-1185">Reference proteome</keyword>
<comment type="caution">
    <text evidence="9">The sequence shown here is derived from an EMBL/GenBank/DDBJ whole genome shotgun (WGS) entry which is preliminary data.</text>
</comment>
<dbReference type="Proteomes" id="UP000887226">
    <property type="component" value="Unassembled WGS sequence"/>
</dbReference>
<feature type="region of interest" description="Disordered" evidence="5">
    <location>
        <begin position="433"/>
        <end position="454"/>
    </location>
</feature>
<accession>A0A9P7Z975</accession>
<feature type="compositionally biased region" description="Polar residues" evidence="5">
    <location>
        <begin position="673"/>
        <end position="689"/>
    </location>
</feature>
<organism evidence="9 10">
    <name type="scientific">Calycina marina</name>
    <dbReference type="NCBI Taxonomy" id="1763456"/>
    <lineage>
        <taxon>Eukaryota</taxon>
        <taxon>Fungi</taxon>
        <taxon>Dikarya</taxon>
        <taxon>Ascomycota</taxon>
        <taxon>Pezizomycotina</taxon>
        <taxon>Leotiomycetes</taxon>
        <taxon>Helotiales</taxon>
        <taxon>Pezizellaceae</taxon>
        <taxon>Calycina</taxon>
    </lineage>
</organism>
<gene>
    <name evidence="9" type="ORF">BJ878DRAFT_153352</name>
</gene>
<dbReference type="GO" id="GO:0071944">
    <property type="term" value="C:cell periphery"/>
    <property type="evidence" value="ECO:0007669"/>
    <property type="project" value="UniProtKB-ARBA"/>
</dbReference>
<evidence type="ECO:0000256" key="1">
    <source>
        <dbReference type="ARBA" id="ARBA00004167"/>
    </source>
</evidence>
<keyword evidence="7" id="KW-0732">Signal</keyword>
<feature type="domain" description="Peptidase A1" evidence="8">
    <location>
        <begin position="59"/>
        <end position="413"/>
    </location>
</feature>
<sequence length="689" mass="74405">MRSIHSGIRVLVLAATRLASAQYPKIEAELLLTRNTATIPAPIIVPPSEFFEGADGKWSTFFIRVGTPATVVRVVASTNSPLTAVVRPQGCLISAIPGGVPSNCVDARGETFNSNDSSTWSNQGWFGLNAGLLGGFEANLGYSFYLDYGLDVLGLGQQSSDAPTLNNQTIAAYNRPDPLYVGLLGLGTQPVIYGSFGNISVDSYFVSLRNQELVPSLSWSYTAGASYRLSSGQSAQLIFGGYDTSRYISNSVEFKLNADVTRDIVVGIQSIFSTGATTTNLLDSPIYAFVESTDPNIWLPMSACLAFEAVFGLVWDNTTEKYLLNTTQYLALSASNPTTTFRLGASTSGGATVNVDLPFTAFGLQASYPFVPNATYYFPLQRAQNATQYTLGRTFLQEAYLTVDYERGNFSVSQATFTQADAQVHSIISSKYVSDSGTSNSTALATNESEGKKSSVGPIVGGVLVGVGVFVAAGEILFWCFRRRKQAQQNKDELSRADVPPITLDELGNLVHFGEQSEMGSLYKSTSGSLCNGNVQTFADAELDIQRELIKRNELGTETRPSELPCETIHQLLIVSPTVEIGSDRLQKPHELDSTPLTPSTHLRAIGILRSPPPEQAKRERYDRHEAQNMANGRLHPKRRHSGSASSDSGSLAGRSPSQSPLGHTIPDHSTDTEFQTATSSPSQVLYFT</sequence>
<dbReference type="InterPro" id="IPR033121">
    <property type="entry name" value="PEPTIDASE_A1"/>
</dbReference>
<feature type="transmembrane region" description="Helical" evidence="6">
    <location>
        <begin position="459"/>
        <end position="481"/>
    </location>
</feature>
<dbReference type="InterPro" id="IPR051694">
    <property type="entry name" value="Immunoregulatory_rcpt-like"/>
</dbReference>
<reference evidence="9" key="1">
    <citation type="journal article" date="2021" name="IMA Fungus">
        <title>Genomic characterization of three marine fungi, including Emericellopsis atlantica sp. nov. with signatures of a generalist lifestyle and marine biomass degradation.</title>
        <authorList>
            <person name="Hagestad O.C."/>
            <person name="Hou L."/>
            <person name="Andersen J.H."/>
            <person name="Hansen E.H."/>
            <person name="Altermark B."/>
            <person name="Li C."/>
            <person name="Kuhnert E."/>
            <person name="Cox R.J."/>
            <person name="Crous P.W."/>
            <person name="Spatafora J.W."/>
            <person name="Lail K."/>
            <person name="Amirebrahimi M."/>
            <person name="Lipzen A."/>
            <person name="Pangilinan J."/>
            <person name="Andreopoulos W."/>
            <person name="Hayes R.D."/>
            <person name="Ng V."/>
            <person name="Grigoriev I.V."/>
            <person name="Jackson S.A."/>
            <person name="Sutton T.D.S."/>
            <person name="Dobson A.D.W."/>
            <person name="Rama T."/>
        </authorList>
    </citation>
    <scope>NUCLEOTIDE SEQUENCE</scope>
    <source>
        <strain evidence="9">TRa3180A</strain>
    </source>
</reference>
<protein>
    <submittedName>
        <fullName evidence="9">Aspartic peptidase domain-containing protein</fullName>
    </submittedName>
</protein>
<evidence type="ECO:0000256" key="4">
    <source>
        <dbReference type="ARBA" id="ARBA00023136"/>
    </source>
</evidence>
<evidence type="ECO:0000256" key="5">
    <source>
        <dbReference type="SAM" id="MobiDB-lite"/>
    </source>
</evidence>
<evidence type="ECO:0000313" key="9">
    <source>
        <dbReference type="EMBL" id="KAG9247675.1"/>
    </source>
</evidence>
<dbReference type="PANTHER" id="PTHR15549:SF26">
    <property type="entry name" value="AXIAL BUDDING PATTERN PROTEIN 2-RELATED"/>
    <property type="match status" value="1"/>
</dbReference>
<comment type="subcellular location">
    <subcellularLocation>
        <location evidence="1">Membrane</location>
        <topology evidence="1">Single-pass membrane protein</topology>
    </subcellularLocation>
</comment>
<dbReference type="AlphaFoldDB" id="A0A9P7Z975"/>
<evidence type="ECO:0000259" key="8">
    <source>
        <dbReference type="PROSITE" id="PS51767"/>
    </source>
</evidence>
<feature type="chain" id="PRO_5040495248" evidence="7">
    <location>
        <begin position="22"/>
        <end position="689"/>
    </location>
</feature>
<evidence type="ECO:0000256" key="2">
    <source>
        <dbReference type="ARBA" id="ARBA00022692"/>
    </source>
</evidence>
<keyword evidence="3 6" id="KW-1133">Transmembrane helix</keyword>
<dbReference type="SUPFAM" id="SSF50630">
    <property type="entry name" value="Acid proteases"/>
    <property type="match status" value="1"/>
</dbReference>
<feature type="compositionally biased region" description="Basic and acidic residues" evidence="5">
    <location>
        <begin position="616"/>
        <end position="627"/>
    </location>
</feature>
<keyword evidence="4 6" id="KW-0472">Membrane</keyword>
<dbReference type="GO" id="GO:0016020">
    <property type="term" value="C:membrane"/>
    <property type="evidence" value="ECO:0007669"/>
    <property type="project" value="UniProtKB-SubCell"/>
</dbReference>
<keyword evidence="2 6" id="KW-0812">Transmembrane</keyword>
<dbReference type="Pfam" id="PF00026">
    <property type="entry name" value="Asp"/>
    <property type="match status" value="1"/>
</dbReference>
<evidence type="ECO:0000256" key="7">
    <source>
        <dbReference type="SAM" id="SignalP"/>
    </source>
</evidence>
<evidence type="ECO:0000256" key="3">
    <source>
        <dbReference type="ARBA" id="ARBA00022989"/>
    </source>
</evidence>
<dbReference type="Gene3D" id="2.40.70.10">
    <property type="entry name" value="Acid Proteases"/>
    <property type="match status" value="2"/>
</dbReference>
<feature type="compositionally biased region" description="Polar residues" evidence="5">
    <location>
        <begin position="433"/>
        <end position="448"/>
    </location>
</feature>
<feature type="region of interest" description="Disordered" evidence="5">
    <location>
        <begin position="608"/>
        <end position="689"/>
    </location>
</feature>
<feature type="compositionally biased region" description="Low complexity" evidence="5">
    <location>
        <begin position="643"/>
        <end position="658"/>
    </location>
</feature>
<dbReference type="OrthoDB" id="4074350at2759"/>
<dbReference type="PROSITE" id="PS51767">
    <property type="entry name" value="PEPTIDASE_A1"/>
    <property type="match status" value="1"/>
</dbReference>
<dbReference type="PANTHER" id="PTHR15549">
    <property type="entry name" value="PAIRED IMMUNOGLOBULIN-LIKE TYPE 2 RECEPTOR"/>
    <property type="match status" value="1"/>
</dbReference>
<name>A0A9P7Z975_9HELO</name>
<dbReference type="EMBL" id="MU253766">
    <property type="protein sequence ID" value="KAG9247675.1"/>
    <property type="molecule type" value="Genomic_DNA"/>
</dbReference>
<proteinExistence type="predicted"/>
<evidence type="ECO:0000256" key="6">
    <source>
        <dbReference type="SAM" id="Phobius"/>
    </source>
</evidence>
<evidence type="ECO:0000313" key="10">
    <source>
        <dbReference type="Proteomes" id="UP000887226"/>
    </source>
</evidence>
<feature type="signal peptide" evidence="7">
    <location>
        <begin position="1"/>
        <end position="21"/>
    </location>
</feature>